<comment type="subcellular location">
    <subcellularLocation>
        <location evidence="1">Secreted</location>
    </subcellularLocation>
</comment>
<dbReference type="PANTHER" id="PTHR38050">
    <property type="match status" value="1"/>
</dbReference>
<feature type="chain" id="PRO_5016954830" evidence="8">
    <location>
        <begin position="19"/>
        <end position="324"/>
    </location>
</feature>
<feature type="signal peptide" evidence="8">
    <location>
        <begin position="1"/>
        <end position="18"/>
    </location>
</feature>
<evidence type="ECO:0000256" key="3">
    <source>
        <dbReference type="ARBA" id="ARBA00022651"/>
    </source>
</evidence>
<dbReference type="GO" id="GO:0045493">
    <property type="term" value="P:xylan catabolic process"/>
    <property type="evidence" value="ECO:0007669"/>
    <property type="project" value="UniProtKB-KW"/>
</dbReference>
<dbReference type="Proteomes" id="UP000251800">
    <property type="component" value="Unassembled WGS sequence"/>
</dbReference>
<evidence type="ECO:0000256" key="5">
    <source>
        <dbReference type="ARBA" id="ARBA00022801"/>
    </source>
</evidence>
<keyword evidence="7" id="KW-0624">Polysaccharide degradation</keyword>
<dbReference type="GO" id="GO:0005576">
    <property type="term" value="C:extracellular region"/>
    <property type="evidence" value="ECO:0007669"/>
    <property type="project" value="UniProtKB-SubCell"/>
</dbReference>
<keyword evidence="6" id="KW-0119">Carbohydrate metabolism</keyword>
<dbReference type="OrthoDB" id="5291933at2"/>
<dbReference type="Gene3D" id="3.40.50.1820">
    <property type="entry name" value="alpha/beta hydrolase"/>
    <property type="match status" value="1"/>
</dbReference>
<dbReference type="GO" id="GO:0030600">
    <property type="term" value="F:feruloyl esterase activity"/>
    <property type="evidence" value="ECO:0007669"/>
    <property type="project" value="InterPro"/>
</dbReference>
<keyword evidence="10" id="KW-1185">Reference proteome</keyword>
<dbReference type="InterPro" id="IPR043595">
    <property type="entry name" value="FaeB/C/D"/>
</dbReference>
<sequence>MNAASARGGLLTMLVWLAACGPTMDQSTPTEPAALGSGAYERSVRVEGLVHDYRLFVPSGIEPGAETVRPLLLSLHGGGSGPEDHDALTGLRETAEAEGFVLATPRGFLSTWNAGSCCGPAAEQAIDHVAVMAAILDDIDAVLPIDATRVYATGHSNGGMMVYRLACELSQRIAAIAPNAATLMDRDLTAEPPAPVFTCAPERAVPVFHSHGLADTCVPFDGGQSTGPEGGQRPPVADSIDFWVDNNRCALPPLRPSYQQGNATCERYSACQDGASVTLCTVEQGGHTWPGVDANPVASTCGGEPMLDLDANALMWKFFMEHPL</sequence>
<gene>
    <name evidence="9" type="ORF">DEH80_16760</name>
</gene>
<dbReference type="AlphaFoldDB" id="A0A383XPK6"/>
<name>A0A383XPK6_9GAMM</name>
<comment type="caution">
    <text evidence="9">The sequence shown here is derived from an EMBL/GenBank/DDBJ whole genome shotgun (WGS) entry which is preliminary data.</text>
</comment>
<keyword evidence="4 8" id="KW-0732">Signal</keyword>
<dbReference type="InterPro" id="IPR029058">
    <property type="entry name" value="AB_hydrolase_fold"/>
</dbReference>
<evidence type="ECO:0000256" key="1">
    <source>
        <dbReference type="ARBA" id="ARBA00004613"/>
    </source>
</evidence>
<keyword evidence="2" id="KW-0964">Secreted</keyword>
<evidence type="ECO:0000256" key="4">
    <source>
        <dbReference type="ARBA" id="ARBA00022729"/>
    </source>
</evidence>
<dbReference type="EMBL" id="QEQK01000023">
    <property type="protein sequence ID" value="PWN54560.1"/>
    <property type="molecule type" value="Genomic_DNA"/>
</dbReference>
<reference evidence="9 10" key="1">
    <citation type="submission" date="2018-05" db="EMBL/GenBank/DDBJ databases">
        <title>Abyssibacter profundi OUC007T gen. nov., sp. nov, a marine bacterium isolated from seawater of the Mariana Trench.</title>
        <authorList>
            <person name="Zhou S."/>
        </authorList>
    </citation>
    <scope>NUCLEOTIDE SEQUENCE [LARGE SCALE GENOMIC DNA]</scope>
    <source>
        <strain evidence="9 10">OUC007</strain>
    </source>
</reference>
<organism evidence="9 10">
    <name type="scientific">Abyssibacter profundi</name>
    <dbReference type="NCBI Taxonomy" id="2182787"/>
    <lineage>
        <taxon>Bacteria</taxon>
        <taxon>Pseudomonadati</taxon>
        <taxon>Pseudomonadota</taxon>
        <taxon>Gammaproteobacteria</taxon>
        <taxon>Chromatiales</taxon>
        <taxon>Oceanococcaceae</taxon>
        <taxon>Abyssibacter</taxon>
    </lineage>
</organism>
<keyword evidence="5" id="KW-0378">Hydrolase</keyword>
<evidence type="ECO:0000256" key="2">
    <source>
        <dbReference type="ARBA" id="ARBA00022525"/>
    </source>
</evidence>
<evidence type="ECO:0000256" key="8">
    <source>
        <dbReference type="SAM" id="SignalP"/>
    </source>
</evidence>
<evidence type="ECO:0000313" key="9">
    <source>
        <dbReference type="EMBL" id="PWN54560.1"/>
    </source>
</evidence>
<dbReference type="PROSITE" id="PS51257">
    <property type="entry name" value="PROKAR_LIPOPROTEIN"/>
    <property type="match status" value="1"/>
</dbReference>
<evidence type="ECO:0000256" key="7">
    <source>
        <dbReference type="ARBA" id="ARBA00023326"/>
    </source>
</evidence>
<protein>
    <submittedName>
        <fullName evidence="9">Poly(3-hydroxybutyrate) depolymerase</fullName>
    </submittedName>
</protein>
<proteinExistence type="predicted"/>
<accession>A0A383XPK6</accession>
<dbReference type="SUPFAM" id="SSF53474">
    <property type="entry name" value="alpha/beta-Hydrolases"/>
    <property type="match status" value="1"/>
</dbReference>
<evidence type="ECO:0000313" key="10">
    <source>
        <dbReference type="Proteomes" id="UP000251800"/>
    </source>
</evidence>
<keyword evidence="3" id="KW-0858">Xylan degradation</keyword>
<dbReference type="PANTHER" id="PTHR38050:SF2">
    <property type="entry name" value="FERULOYL ESTERASE C-RELATED"/>
    <property type="match status" value="1"/>
</dbReference>
<evidence type="ECO:0000256" key="6">
    <source>
        <dbReference type="ARBA" id="ARBA00023277"/>
    </source>
</evidence>